<keyword evidence="10 16" id="KW-0460">Magnesium</keyword>
<dbReference type="InterPro" id="IPR036775">
    <property type="entry name" value="DNA_pol_Y-fam_lit_finger_sf"/>
</dbReference>
<feature type="active site" evidence="16">
    <location>
        <position position="123"/>
    </location>
</feature>
<evidence type="ECO:0000313" key="19">
    <source>
        <dbReference type="EMBL" id="ADU48464.1"/>
    </source>
</evidence>
<keyword evidence="7 16" id="KW-0235">DNA replication</keyword>
<dbReference type="GO" id="GO:0003887">
    <property type="term" value="F:DNA-directed DNA polymerase activity"/>
    <property type="evidence" value="ECO:0007669"/>
    <property type="project" value="UniProtKB-UniRule"/>
</dbReference>
<keyword evidence="12 16" id="KW-0238">DNA-binding</keyword>
<dbReference type="SUPFAM" id="SSF56672">
    <property type="entry name" value="DNA/RNA polymerases"/>
    <property type="match status" value="1"/>
</dbReference>
<comment type="catalytic activity">
    <reaction evidence="15 16">
        <text>DNA(n) + a 2'-deoxyribonucleoside 5'-triphosphate = DNA(n+1) + diphosphate</text>
        <dbReference type="Rhea" id="RHEA:22508"/>
        <dbReference type="Rhea" id="RHEA-COMP:17339"/>
        <dbReference type="Rhea" id="RHEA-COMP:17340"/>
        <dbReference type="ChEBI" id="CHEBI:33019"/>
        <dbReference type="ChEBI" id="CHEBI:61560"/>
        <dbReference type="ChEBI" id="CHEBI:173112"/>
        <dbReference type="EC" id="2.7.7.7"/>
    </reaction>
</comment>
<keyword evidence="5 16" id="KW-0808">Transferase</keyword>
<keyword evidence="20" id="KW-1185">Reference proteome</keyword>
<evidence type="ECO:0000256" key="9">
    <source>
        <dbReference type="ARBA" id="ARBA00022763"/>
    </source>
</evidence>
<dbReference type="InterPro" id="IPR053848">
    <property type="entry name" value="IMS_HHH_1"/>
</dbReference>
<dbReference type="InterPro" id="IPR050116">
    <property type="entry name" value="DNA_polymerase-Y"/>
</dbReference>
<accession>E6SBV5</accession>
<dbReference type="CDD" id="cd03586">
    <property type="entry name" value="PolY_Pol_IV_kappa"/>
    <property type="match status" value="1"/>
</dbReference>
<dbReference type="GO" id="GO:0000287">
    <property type="term" value="F:magnesium ion binding"/>
    <property type="evidence" value="ECO:0007669"/>
    <property type="project" value="UniProtKB-UniRule"/>
</dbReference>
<dbReference type="Pfam" id="PF11799">
    <property type="entry name" value="IMS_C"/>
    <property type="match status" value="1"/>
</dbReference>
<reference evidence="19 20" key="1">
    <citation type="journal article" date="2010" name="Stand. Genomic Sci.">
        <title>Complete genome sequence of Intrasporangium calvum type strain (7 KIP).</title>
        <authorList>
            <person name="Del Rio T.G."/>
            <person name="Chertkov O."/>
            <person name="Yasawong M."/>
            <person name="Lucas S."/>
            <person name="Deshpande S."/>
            <person name="Cheng J.F."/>
            <person name="Detter C."/>
            <person name="Tapia R."/>
            <person name="Han C."/>
            <person name="Goodwin L."/>
            <person name="Pitluck S."/>
            <person name="Liolios K."/>
            <person name="Ivanova N."/>
            <person name="Mavromatis K."/>
            <person name="Pati A."/>
            <person name="Chen A."/>
            <person name="Palaniappan K."/>
            <person name="Land M."/>
            <person name="Hauser L."/>
            <person name="Chang Y.J."/>
            <person name="Jeffries C.D."/>
            <person name="Rohde M."/>
            <person name="Pukall R."/>
            <person name="Sikorski J."/>
            <person name="Goker M."/>
            <person name="Woyke T."/>
            <person name="Bristow J."/>
            <person name="Eisen J.A."/>
            <person name="Markowitz V."/>
            <person name="Hugenholtz P."/>
            <person name="Kyrpides N.C."/>
            <person name="Klenk H.P."/>
            <person name="Lapidus A."/>
        </authorList>
    </citation>
    <scope>NUCLEOTIDE SEQUENCE [LARGE SCALE GENOMIC DNA]</scope>
    <source>
        <strain evidence="20">ATCC 23552 / DSM 43043 / JCM 3097 / NBRC 12989 / 7 KIP</strain>
    </source>
</reference>
<keyword evidence="6 16" id="KW-0548">Nucleotidyltransferase</keyword>
<protein>
    <recommendedName>
        <fullName evidence="16">DNA polymerase IV</fullName>
        <shortName evidence="16">Pol IV</shortName>
        <ecNumber evidence="16">2.7.7.7</ecNumber>
    </recommendedName>
</protein>
<dbReference type="InterPro" id="IPR017961">
    <property type="entry name" value="DNA_pol_Y-fam_little_finger"/>
</dbReference>
<dbReference type="Gene3D" id="3.40.1170.60">
    <property type="match status" value="1"/>
</dbReference>
<evidence type="ECO:0000256" key="7">
    <source>
        <dbReference type="ARBA" id="ARBA00022705"/>
    </source>
</evidence>
<feature type="domain" description="UmuC" evidence="18">
    <location>
        <begin position="24"/>
        <end position="204"/>
    </location>
</feature>
<keyword evidence="4 16" id="KW-0963">Cytoplasm</keyword>
<feature type="binding site" evidence="16">
    <location>
        <position position="122"/>
    </location>
    <ligand>
        <name>Mg(2+)</name>
        <dbReference type="ChEBI" id="CHEBI:18420"/>
    </ligand>
</feature>
<evidence type="ECO:0000256" key="4">
    <source>
        <dbReference type="ARBA" id="ARBA00022490"/>
    </source>
</evidence>
<evidence type="ECO:0000256" key="13">
    <source>
        <dbReference type="ARBA" id="ARBA00023204"/>
    </source>
</evidence>
<dbReference type="HAMAP" id="MF_01113">
    <property type="entry name" value="DNApol_IV"/>
    <property type="match status" value="1"/>
</dbReference>
<dbReference type="InterPro" id="IPR001126">
    <property type="entry name" value="UmuC"/>
</dbReference>
<dbReference type="Gene3D" id="3.30.1490.100">
    <property type="entry name" value="DNA polymerase, Y-family, little finger domain"/>
    <property type="match status" value="1"/>
</dbReference>
<evidence type="ECO:0000256" key="6">
    <source>
        <dbReference type="ARBA" id="ARBA00022695"/>
    </source>
</evidence>
<dbReference type="KEGG" id="ica:Intca_1953"/>
<dbReference type="GO" id="GO:0005829">
    <property type="term" value="C:cytosol"/>
    <property type="evidence" value="ECO:0007669"/>
    <property type="project" value="TreeGrafter"/>
</dbReference>
<dbReference type="FunFam" id="3.30.1490.100:FF:000004">
    <property type="entry name" value="DNA polymerase IV"/>
    <property type="match status" value="1"/>
</dbReference>
<comment type="subcellular location">
    <subcellularLocation>
        <location evidence="1 16">Cytoplasm</location>
    </subcellularLocation>
</comment>
<dbReference type="EMBL" id="CP002343">
    <property type="protein sequence ID" value="ADU48464.1"/>
    <property type="molecule type" value="Genomic_DNA"/>
</dbReference>
<evidence type="ECO:0000259" key="18">
    <source>
        <dbReference type="PROSITE" id="PS50173"/>
    </source>
</evidence>
<dbReference type="HOGENOM" id="CLU_012348_1_0_11"/>
<dbReference type="Pfam" id="PF21999">
    <property type="entry name" value="IMS_HHH_1"/>
    <property type="match status" value="1"/>
</dbReference>
<keyword evidence="8 16" id="KW-0479">Metal-binding</keyword>
<keyword evidence="11 16" id="KW-0239">DNA-directed DNA polymerase</keyword>
<comment type="similarity">
    <text evidence="2 16">Belongs to the DNA polymerase type-Y family.</text>
</comment>
<comment type="cofactor">
    <cofactor evidence="16">
        <name>Mg(2+)</name>
        <dbReference type="ChEBI" id="CHEBI:18420"/>
    </cofactor>
    <text evidence="16">Binds 2 magnesium ions per subunit.</text>
</comment>
<dbReference type="PROSITE" id="PS50173">
    <property type="entry name" value="UMUC"/>
    <property type="match status" value="1"/>
</dbReference>
<dbReference type="PANTHER" id="PTHR11076">
    <property type="entry name" value="DNA REPAIR POLYMERASE UMUC / TRANSFERASE FAMILY MEMBER"/>
    <property type="match status" value="1"/>
</dbReference>
<dbReference type="NCBIfam" id="NF003015">
    <property type="entry name" value="PRK03858.1"/>
    <property type="match status" value="1"/>
</dbReference>
<dbReference type="InterPro" id="IPR043502">
    <property type="entry name" value="DNA/RNA_pol_sf"/>
</dbReference>
<evidence type="ECO:0000256" key="10">
    <source>
        <dbReference type="ARBA" id="ARBA00022842"/>
    </source>
</evidence>
<dbReference type="SUPFAM" id="SSF100879">
    <property type="entry name" value="Lesion bypass DNA polymerase (Y-family), little finger domain"/>
    <property type="match status" value="1"/>
</dbReference>
<dbReference type="InterPro" id="IPR043128">
    <property type="entry name" value="Rev_trsase/Diguanyl_cyclase"/>
</dbReference>
<dbReference type="GO" id="GO:0006281">
    <property type="term" value="P:DNA repair"/>
    <property type="evidence" value="ECO:0007669"/>
    <property type="project" value="UniProtKB-UniRule"/>
</dbReference>
<feature type="region of interest" description="Disordered" evidence="17">
    <location>
        <begin position="400"/>
        <end position="436"/>
    </location>
</feature>
<sequence>MSRRQFTAPTRTEEGPPDDTGCTILHVDMDAFYASASLISRPDLRGKPVIIGGAGGRSVVLSATYEARAFGVASAMPMARARRLCPQAVVIVPDHRRYAAISEAVMATFAAVTEHVEPLSLDEAFLDVAGAVRRLGPPTLIAERLRDTIADEQGITCSVGVASTKFVAKLASALAKPDGLIVVPRAETVSFIHQLPVGAIWGVGDKTEEHLHRLGLRTVADLAHTPVETLQRALGDVAGRNLHDLAWGRDPRSVVPERREKSIGADETFAHDIDDPVRIHRELLRLADRTAARARSAGMAGRTISIKVRFSDFTTITRAKTLRHHTDVSREIFATAVELFDRLALQRARIRLVGVRLEGLVPATAAPIQSALDEPEHGWRDADRAVDRASARFGAGAVRPASLIPDSGTAAAPALSPRLPAAPGRRPGRNPEPTAT</sequence>
<evidence type="ECO:0000256" key="3">
    <source>
        <dbReference type="ARBA" id="ARBA00022457"/>
    </source>
</evidence>
<comment type="function">
    <text evidence="14 16">Poorly processive, error-prone DNA polymerase involved in untargeted mutagenesis. Copies undamaged DNA at stalled replication forks, which arise in vivo from mismatched or misaligned primer ends. These misaligned primers can be extended by PolIV. Exhibits no 3'-5' exonuclease (proofreading) activity. May be involved in translesional synthesis, in conjunction with the beta clamp from PolIII.</text>
</comment>
<dbReference type="Gene3D" id="3.30.70.270">
    <property type="match status" value="1"/>
</dbReference>
<feature type="compositionally biased region" description="Low complexity" evidence="17">
    <location>
        <begin position="410"/>
        <end position="425"/>
    </location>
</feature>
<dbReference type="PANTHER" id="PTHR11076:SF33">
    <property type="entry name" value="DNA POLYMERASE KAPPA"/>
    <property type="match status" value="1"/>
</dbReference>
<evidence type="ECO:0000256" key="12">
    <source>
        <dbReference type="ARBA" id="ARBA00023125"/>
    </source>
</evidence>
<gene>
    <name evidence="16" type="primary">dinB</name>
    <name evidence="19" type="ordered locus">Intca_1953</name>
</gene>
<evidence type="ECO:0000256" key="14">
    <source>
        <dbReference type="ARBA" id="ARBA00025589"/>
    </source>
</evidence>
<evidence type="ECO:0000256" key="15">
    <source>
        <dbReference type="ARBA" id="ARBA00049244"/>
    </source>
</evidence>
<feature type="region of interest" description="Disordered" evidence="17">
    <location>
        <begin position="1"/>
        <end position="20"/>
    </location>
</feature>
<evidence type="ECO:0000256" key="5">
    <source>
        <dbReference type="ARBA" id="ARBA00022679"/>
    </source>
</evidence>
<comment type="subunit">
    <text evidence="16">Monomer.</text>
</comment>
<dbReference type="Proteomes" id="UP000008914">
    <property type="component" value="Chromosome"/>
</dbReference>
<dbReference type="GO" id="GO:0009432">
    <property type="term" value="P:SOS response"/>
    <property type="evidence" value="ECO:0007669"/>
    <property type="project" value="TreeGrafter"/>
</dbReference>
<organism evidence="19 20">
    <name type="scientific">Intrasporangium calvum (strain ATCC 23552 / DSM 43043 / JCM 3097 / NBRC 12989 / NCIMB 10167 / NRRL B-3866 / 7 KIP)</name>
    <dbReference type="NCBI Taxonomy" id="710696"/>
    <lineage>
        <taxon>Bacteria</taxon>
        <taxon>Bacillati</taxon>
        <taxon>Actinomycetota</taxon>
        <taxon>Actinomycetes</taxon>
        <taxon>Micrococcales</taxon>
        <taxon>Intrasporangiaceae</taxon>
        <taxon>Intrasporangium</taxon>
    </lineage>
</organism>
<feature type="compositionally biased region" description="Polar residues" evidence="17">
    <location>
        <begin position="1"/>
        <end position="10"/>
    </location>
</feature>
<proteinExistence type="inferred from homology"/>
<feature type="binding site" evidence="16">
    <location>
        <position position="28"/>
    </location>
    <ligand>
        <name>Mg(2+)</name>
        <dbReference type="ChEBI" id="CHEBI:18420"/>
    </ligand>
</feature>
<dbReference type="Gene3D" id="1.10.150.20">
    <property type="entry name" value="5' to 3' exonuclease, C-terminal subdomain"/>
    <property type="match status" value="1"/>
</dbReference>
<keyword evidence="3 16" id="KW-0515">Mutator protein</keyword>
<feature type="site" description="Substrate discrimination" evidence="16">
    <location>
        <position position="33"/>
    </location>
</feature>
<dbReference type="InterPro" id="IPR022880">
    <property type="entry name" value="DNApol_IV"/>
</dbReference>
<evidence type="ECO:0000256" key="1">
    <source>
        <dbReference type="ARBA" id="ARBA00004496"/>
    </source>
</evidence>
<keyword evidence="13 16" id="KW-0234">DNA repair</keyword>
<dbReference type="GO" id="GO:0042276">
    <property type="term" value="P:error-prone translesion synthesis"/>
    <property type="evidence" value="ECO:0007669"/>
    <property type="project" value="TreeGrafter"/>
</dbReference>
<evidence type="ECO:0000256" key="16">
    <source>
        <dbReference type="HAMAP-Rule" id="MF_01113"/>
    </source>
</evidence>
<dbReference type="EC" id="2.7.7.7" evidence="16"/>
<dbReference type="RefSeq" id="WP_013492779.1">
    <property type="nucleotide sequence ID" value="NC_014830.1"/>
</dbReference>
<dbReference type="Pfam" id="PF00817">
    <property type="entry name" value="IMS"/>
    <property type="match status" value="1"/>
</dbReference>
<dbReference type="STRING" id="710696.Intca_1953"/>
<dbReference type="GO" id="GO:0006261">
    <property type="term" value="P:DNA-templated DNA replication"/>
    <property type="evidence" value="ECO:0007669"/>
    <property type="project" value="UniProtKB-UniRule"/>
</dbReference>
<evidence type="ECO:0000256" key="8">
    <source>
        <dbReference type="ARBA" id="ARBA00022723"/>
    </source>
</evidence>
<name>E6SBV5_INTC7</name>
<evidence type="ECO:0000256" key="17">
    <source>
        <dbReference type="SAM" id="MobiDB-lite"/>
    </source>
</evidence>
<dbReference type="AlphaFoldDB" id="E6SBV5"/>
<evidence type="ECO:0000256" key="2">
    <source>
        <dbReference type="ARBA" id="ARBA00010945"/>
    </source>
</evidence>
<dbReference type="GO" id="GO:0003684">
    <property type="term" value="F:damaged DNA binding"/>
    <property type="evidence" value="ECO:0007669"/>
    <property type="project" value="InterPro"/>
</dbReference>
<keyword evidence="9 16" id="KW-0227">DNA damage</keyword>
<evidence type="ECO:0000256" key="11">
    <source>
        <dbReference type="ARBA" id="ARBA00022932"/>
    </source>
</evidence>
<dbReference type="eggNOG" id="COG0389">
    <property type="taxonomic scope" value="Bacteria"/>
</dbReference>
<evidence type="ECO:0000313" key="20">
    <source>
        <dbReference type="Proteomes" id="UP000008914"/>
    </source>
</evidence>
<dbReference type="NCBIfam" id="NF002677">
    <property type="entry name" value="PRK02406.1"/>
    <property type="match status" value="1"/>
</dbReference>